<dbReference type="EMBL" id="JBAFSM010000014">
    <property type="protein sequence ID" value="MEG3437278.1"/>
    <property type="molecule type" value="Genomic_DNA"/>
</dbReference>
<feature type="transmembrane region" description="Helical" evidence="1">
    <location>
        <begin position="103"/>
        <end position="121"/>
    </location>
</feature>
<dbReference type="InterPro" id="IPR058581">
    <property type="entry name" value="TM_HPP"/>
</dbReference>
<dbReference type="AlphaFoldDB" id="A0AAW9QJK1"/>
<dbReference type="RefSeq" id="WP_332864761.1">
    <property type="nucleotide sequence ID" value="NZ_JBAFSM010000014.1"/>
</dbReference>
<feature type="domain" description="HPP transmembrane region" evidence="2">
    <location>
        <begin position="30"/>
        <end position="158"/>
    </location>
</feature>
<dbReference type="InterPro" id="IPR007065">
    <property type="entry name" value="HPP"/>
</dbReference>
<keyword evidence="1" id="KW-0472">Membrane</keyword>
<feature type="transmembrane region" description="Helical" evidence="1">
    <location>
        <begin position="28"/>
        <end position="45"/>
    </location>
</feature>
<keyword evidence="1" id="KW-1133">Transmembrane helix</keyword>
<evidence type="ECO:0000259" key="2">
    <source>
        <dbReference type="Pfam" id="PF04982"/>
    </source>
</evidence>
<keyword evidence="1" id="KW-0812">Transmembrane</keyword>
<dbReference type="Pfam" id="PF04982">
    <property type="entry name" value="TM_HPP"/>
    <property type="match status" value="1"/>
</dbReference>
<sequence length="183" mass="19785">MNRERKSLKPIEGANRSLRRRLNLRGEFTLALAPTLVVLTVLALVEALSRQRLLFASLASSAFLIYLDPQHGTNSVRTLTLSQIMAAGIGFLTYLILGPGYLSGGTAMVATIALMILLDVVHPPAVSTSLSFALRAGKESNLALFGLAVGVTATLVLLERLALWLLTRYNPPGRDNDRNSSQE</sequence>
<dbReference type="Proteomes" id="UP001328733">
    <property type="component" value="Unassembled WGS sequence"/>
</dbReference>
<reference evidence="3 4" key="1">
    <citation type="submission" date="2024-01" db="EMBL/GenBank/DDBJ databases">
        <title>Genomic insights into the taxonomy and metabolism of the cyanobacterium Pannus brasiliensis CCIBt3594.</title>
        <authorList>
            <person name="Machado M."/>
            <person name="Botero N.B."/>
            <person name="Andreote A.P.D."/>
            <person name="Feitosa A.M.T."/>
            <person name="Popin R."/>
            <person name="Sivonen K."/>
            <person name="Fiore M.F."/>
        </authorList>
    </citation>
    <scope>NUCLEOTIDE SEQUENCE [LARGE SCALE GENOMIC DNA]</scope>
    <source>
        <strain evidence="3 4">CCIBt3594</strain>
    </source>
</reference>
<comment type="caution">
    <text evidence="3">The sequence shown here is derived from an EMBL/GenBank/DDBJ whole genome shotgun (WGS) entry which is preliminary data.</text>
</comment>
<name>A0AAW9QJK1_9CHRO</name>
<dbReference type="PANTHER" id="PTHR33741">
    <property type="entry name" value="TRANSMEMBRANE PROTEIN DDB_G0269096-RELATED"/>
    <property type="match status" value="1"/>
</dbReference>
<proteinExistence type="predicted"/>
<feature type="transmembrane region" description="Helical" evidence="1">
    <location>
        <begin position="79"/>
        <end position="97"/>
    </location>
</feature>
<dbReference type="PANTHER" id="PTHR33741:SF5">
    <property type="entry name" value="TRANSMEMBRANE PROTEIN DDB_G0269096-RELATED"/>
    <property type="match status" value="1"/>
</dbReference>
<evidence type="ECO:0000313" key="4">
    <source>
        <dbReference type="Proteomes" id="UP001328733"/>
    </source>
</evidence>
<organism evidence="3 4">
    <name type="scientific">Pannus brasiliensis CCIBt3594</name>
    <dbReference type="NCBI Taxonomy" id="1427578"/>
    <lineage>
        <taxon>Bacteria</taxon>
        <taxon>Bacillati</taxon>
        <taxon>Cyanobacteriota</taxon>
        <taxon>Cyanophyceae</taxon>
        <taxon>Oscillatoriophycideae</taxon>
        <taxon>Chroococcales</taxon>
        <taxon>Microcystaceae</taxon>
        <taxon>Pannus</taxon>
    </lineage>
</organism>
<gene>
    <name evidence="3" type="ORF">V0288_09120</name>
</gene>
<feature type="transmembrane region" description="Helical" evidence="1">
    <location>
        <begin position="142"/>
        <end position="166"/>
    </location>
</feature>
<accession>A0AAW9QJK1</accession>
<keyword evidence="4" id="KW-1185">Reference proteome</keyword>
<protein>
    <submittedName>
        <fullName evidence="3">HPP family protein</fullName>
    </submittedName>
</protein>
<evidence type="ECO:0000313" key="3">
    <source>
        <dbReference type="EMBL" id="MEG3437278.1"/>
    </source>
</evidence>
<evidence type="ECO:0000256" key="1">
    <source>
        <dbReference type="SAM" id="Phobius"/>
    </source>
</evidence>